<dbReference type="Gene3D" id="3.10.350.10">
    <property type="entry name" value="LysM domain"/>
    <property type="match status" value="1"/>
</dbReference>
<dbReference type="OrthoDB" id="370541at2"/>
<dbReference type="SUPFAM" id="SSF54106">
    <property type="entry name" value="LysM domain"/>
    <property type="match status" value="1"/>
</dbReference>
<protein>
    <recommendedName>
        <fullName evidence="2">LysM domain-containing protein</fullName>
    </recommendedName>
</protein>
<name>A0A251X0E2_9RHOB</name>
<dbReference type="AlphaFoldDB" id="A0A251X0E2"/>
<evidence type="ECO:0000313" key="4">
    <source>
        <dbReference type="Proteomes" id="UP000194664"/>
    </source>
</evidence>
<gene>
    <name evidence="3" type="ORF">BVC71_08515</name>
</gene>
<evidence type="ECO:0000259" key="2">
    <source>
        <dbReference type="PROSITE" id="PS51782"/>
    </source>
</evidence>
<dbReference type="Proteomes" id="UP000194664">
    <property type="component" value="Unassembled WGS sequence"/>
</dbReference>
<keyword evidence="4" id="KW-1185">Reference proteome</keyword>
<feature type="domain" description="LysM" evidence="2">
    <location>
        <begin position="242"/>
        <end position="291"/>
    </location>
</feature>
<dbReference type="InterPro" id="IPR018392">
    <property type="entry name" value="LysM"/>
</dbReference>
<organism evidence="3 4">
    <name type="scientific">Marivivens niveibacter</name>
    <dbReference type="NCBI Taxonomy" id="1930667"/>
    <lineage>
        <taxon>Bacteria</taxon>
        <taxon>Pseudomonadati</taxon>
        <taxon>Pseudomonadota</taxon>
        <taxon>Alphaproteobacteria</taxon>
        <taxon>Rhodobacterales</taxon>
        <taxon>Paracoccaceae</taxon>
        <taxon>Marivivens group</taxon>
        <taxon>Marivivens</taxon>
    </lineage>
</organism>
<dbReference type="SMART" id="SM00257">
    <property type="entry name" value="LysM"/>
    <property type="match status" value="1"/>
</dbReference>
<evidence type="ECO:0000256" key="1">
    <source>
        <dbReference type="SAM" id="SignalP"/>
    </source>
</evidence>
<dbReference type="InterPro" id="IPR036779">
    <property type="entry name" value="LysM_dom_sf"/>
</dbReference>
<proteinExistence type="predicted"/>
<reference evidence="3 4" key="1">
    <citation type="submission" date="2016-12" db="EMBL/GenBank/DDBJ databases">
        <title>The draft genome sequence of HSLHS2.</title>
        <authorList>
            <person name="Hu D."/>
            <person name="Wang L."/>
            <person name="Shao Z."/>
        </authorList>
    </citation>
    <scope>NUCLEOTIDE SEQUENCE [LARGE SCALE GENOMIC DNA]</scope>
    <source>
        <strain evidence="3">MCCC 1A06712</strain>
    </source>
</reference>
<accession>A0A251X0E2</accession>
<dbReference type="CDD" id="cd00118">
    <property type="entry name" value="LysM"/>
    <property type="match status" value="1"/>
</dbReference>
<feature type="chain" id="PRO_5012309922" description="LysM domain-containing protein" evidence="1">
    <location>
        <begin position="18"/>
        <end position="292"/>
    </location>
</feature>
<dbReference type="EMBL" id="MSPP01000002">
    <property type="protein sequence ID" value="OUD09855.1"/>
    <property type="molecule type" value="Genomic_DNA"/>
</dbReference>
<dbReference type="PANTHER" id="PTHR34700:SF4">
    <property type="entry name" value="PHAGE-LIKE ELEMENT PBSX PROTEIN XKDP"/>
    <property type="match status" value="1"/>
</dbReference>
<dbReference type="InterPro" id="IPR052196">
    <property type="entry name" value="Bact_Kbp"/>
</dbReference>
<dbReference type="Pfam" id="PF01476">
    <property type="entry name" value="LysM"/>
    <property type="match status" value="1"/>
</dbReference>
<sequence>MIRIVLAFFATAVVVCAAIVFAPAGNNDDPAQTDVTRTQSQTVTSPTLAPAIAGQNTSDGVAVSAASRILAATGGAVQPEPAIKTDDSSISDTTAGVLAALGLATGAPAPTPTSTTGDDKMMDMTAGALAGIRAITGQPAPQQAESNSLQSLVAKALQEGQNDAYIDALLNEAAQAGDVSVPAMLVTSDGRVDTSTLLASIVQQATTMTTGQAPAAPTTPLGAADGVEVRVVQRAGETEQYKFYTVAAGDSLGSIAVKFYGSVEFFPRIFEANRQILSSPDRIQAGQRLVIP</sequence>
<evidence type="ECO:0000313" key="3">
    <source>
        <dbReference type="EMBL" id="OUD09855.1"/>
    </source>
</evidence>
<keyword evidence="1" id="KW-0732">Signal</keyword>
<dbReference type="PROSITE" id="PS51782">
    <property type="entry name" value="LYSM"/>
    <property type="match status" value="1"/>
</dbReference>
<dbReference type="PANTHER" id="PTHR34700">
    <property type="entry name" value="POTASSIUM BINDING PROTEIN KBP"/>
    <property type="match status" value="1"/>
</dbReference>
<feature type="signal peptide" evidence="1">
    <location>
        <begin position="1"/>
        <end position="17"/>
    </location>
</feature>
<comment type="caution">
    <text evidence="3">The sequence shown here is derived from an EMBL/GenBank/DDBJ whole genome shotgun (WGS) entry which is preliminary data.</text>
</comment>
<dbReference type="RefSeq" id="WP_086451193.1">
    <property type="nucleotide sequence ID" value="NZ_MSPP01000002.1"/>
</dbReference>